<keyword evidence="4" id="KW-0238">DNA-binding</keyword>
<reference evidence="8 9" key="1">
    <citation type="journal article" date="2018" name="Plant J.">
        <title>Genome sequences of Chlorella sorokiniana UTEX 1602 and Micractinium conductrix SAG 241.80: implications to maltose excretion by a green alga.</title>
        <authorList>
            <person name="Arriola M.B."/>
            <person name="Velmurugan N."/>
            <person name="Zhang Y."/>
            <person name="Plunkett M.H."/>
            <person name="Hondzo H."/>
            <person name="Barney B.M."/>
        </authorList>
    </citation>
    <scope>NUCLEOTIDE SEQUENCE [LARGE SCALE GENOMIC DNA]</scope>
    <source>
        <strain evidence="9">UTEX 1602</strain>
    </source>
</reference>
<dbReference type="GO" id="GO:0005524">
    <property type="term" value="F:ATP binding"/>
    <property type="evidence" value="ECO:0007669"/>
    <property type="project" value="UniProtKB-KW"/>
</dbReference>
<dbReference type="GO" id="GO:0006298">
    <property type="term" value="P:mismatch repair"/>
    <property type="evidence" value="ECO:0007669"/>
    <property type="project" value="InterPro"/>
</dbReference>
<dbReference type="InterPro" id="IPR000432">
    <property type="entry name" value="DNA_mismatch_repair_MutS_C"/>
</dbReference>
<keyword evidence="6" id="KW-0732">Signal</keyword>
<proteinExistence type="predicted"/>
<dbReference type="Pfam" id="PF01624">
    <property type="entry name" value="MutS_I"/>
    <property type="match status" value="1"/>
</dbReference>
<keyword evidence="1" id="KW-0547">Nucleotide-binding</keyword>
<feature type="domain" description="DNA mismatch repair proteins mutS family" evidence="7">
    <location>
        <begin position="851"/>
        <end position="867"/>
    </location>
</feature>
<dbReference type="PANTHER" id="PTHR48448">
    <property type="entry name" value="MUTL PROTEIN ISOFORM 1"/>
    <property type="match status" value="1"/>
</dbReference>
<dbReference type="Gene3D" id="3.40.1170.10">
    <property type="entry name" value="DNA repair protein MutS, domain I"/>
    <property type="match status" value="1"/>
</dbReference>
<dbReference type="EMBL" id="LHPG02000014">
    <property type="protein sequence ID" value="PRW39283.1"/>
    <property type="molecule type" value="Genomic_DNA"/>
</dbReference>
<dbReference type="Pfam" id="PF00488">
    <property type="entry name" value="MutS_V"/>
    <property type="match status" value="1"/>
</dbReference>
<evidence type="ECO:0000256" key="1">
    <source>
        <dbReference type="ARBA" id="ARBA00022741"/>
    </source>
</evidence>
<dbReference type="Gene3D" id="3.40.50.300">
    <property type="entry name" value="P-loop containing nucleotide triphosphate hydrolases"/>
    <property type="match status" value="1"/>
</dbReference>
<evidence type="ECO:0000313" key="9">
    <source>
        <dbReference type="Proteomes" id="UP000239899"/>
    </source>
</evidence>
<dbReference type="AlphaFoldDB" id="A0A2P6TJ72"/>
<dbReference type="Proteomes" id="UP000239899">
    <property type="component" value="Unassembled WGS sequence"/>
</dbReference>
<organism evidence="8 9">
    <name type="scientific">Chlorella sorokiniana</name>
    <name type="common">Freshwater green alga</name>
    <dbReference type="NCBI Taxonomy" id="3076"/>
    <lineage>
        <taxon>Eukaryota</taxon>
        <taxon>Viridiplantae</taxon>
        <taxon>Chlorophyta</taxon>
        <taxon>core chlorophytes</taxon>
        <taxon>Trebouxiophyceae</taxon>
        <taxon>Chlorellales</taxon>
        <taxon>Chlorellaceae</taxon>
        <taxon>Chlorella clade</taxon>
        <taxon>Chlorella</taxon>
    </lineage>
</organism>
<dbReference type="InterPro" id="IPR016151">
    <property type="entry name" value="DNA_mismatch_repair_MutS_N"/>
</dbReference>
<gene>
    <name evidence="8" type="ORF">C2E21_6898</name>
</gene>
<dbReference type="OrthoDB" id="10252754at2759"/>
<evidence type="ECO:0000256" key="2">
    <source>
        <dbReference type="ARBA" id="ARBA00022763"/>
    </source>
</evidence>
<comment type="caution">
    <text evidence="8">The sequence shown here is derived from an EMBL/GenBank/DDBJ whole genome shotgun (WGS) entry which is preliminary data.</text>
</comment>
<evidence type="ECO:0000256" key="5">
    <source>
        <dbReference type="SAM" id="MobiDB-lite"/>
    </source>
</evidence>
<keyword evidence="2" id="KW-0227">DNA damage</keyword>
<evidence type="ECO:0000256" key="3">
    <source>
        <dbReference type="ARBA" id="ARBA00022840"/>
    </source>
</evidence>
<dbReference type="PROSITE" id="PS00486">
    <property type="entry name" value="DNA_MISMATCH_REPAIR_2"/>
    <property type="match status" value="1"/>
</dbReference>
<feature type="region of interest" description="Disordered" evidence="5">
    <location>
        <begin position="83"/>
        <end position="109"/>
    </location>
</feature>
<dbReference type="PANTHER" id="PTHR48448:SF1">
    <property type="entry name" value="MUTL PROTEIN ISOFORM 1"/>
    <property type="match status" value="1"/>
</dbReference>
<sequence>MWAGRAAALSARLARPAFAALPVLSLRCAASKTVATPPVRDRVSKDVAEYWEQVLKTVDKATASKLIAHLDVTQVLGLPPPAEADATAGSDGEVPAAAAAARRRGVGSRKGRPPLYSYYVKVKKQHPKAVALVRVGEFYEAVGIDAVLLVQHAGLNPMGSGVPPRAGCPKQNLRRTVEDLVNAGLSVAVCEEAPENYSYGLAHKKQKDRYIAQVVTPASPHLLHGLVDEETDLLFDAAPPLLALVPQVGGYTVLEVSVDLGTVTVMEGLTEDAVYARLHEGGLAPPLFLHVPPTASGSGDRRLSEGTFEREWEQRVAAVFRSQVGVVERYSDPDWLEGLLTRVRSMLGLDASTHFNVIRASTRDRPRPLYYCTALNLGLHKARGQPCLLDYLLPQGSQLPLRRWMRRLLLLPPGPATAVALHRVCEILAGLSESLPLFPHVPAASVVLKLRNREANDIFFREMGELCAAIQDLLTRSGPQLPQLADSLLEVACQETGVKLGRERVLAGCRTALAAIHEVVDHDTQLVAGEWLPALEALGEDEREAMHKLMQSNEGAFRGKVRESVMQQHCDAVLQAREWVQRELQAVFQPLLRAHEQAKAAGREKAKDRPYIIYDAVNNALWLRWPKDSAAAAEGKVMDLPHPRDRNGKVESSCYSSHGLESALDDYRRACDEAGKAVRAQLRKLAGDLQGVQTELVCAATMGVAAAALDAHTREALRRGWKLPVQGFTAEGPPSPAAGGEPEGFEITDMWPYWLDGWDPSSVHNSLSLDGMALLTGPNMAGKSTILRSVCAVALLGACGLYAPAGSARVPYFDAFMLRNFSSDSPLEGRSAFAVEMTEMRYVLEDVSQRSLVLVDELGKGTEVRAGASLAGALMEELDRSGCRGIFATHLHALLDLDLELSNTDFYMMETAAAEDEQEAAAALDGYFYAGSTEAIGDRLKSHRQRTGKGGPHMEMAFLSLGSSQGAASLARSVESAVIRELQRRGFPMLSATDARRRHVARASGVAASAGDN</sequence>
<accession>A0A2P6TJ72</accession>
<evidence type="ECO:0000256" key="6">
    <source>
        <dbReference type="SAM" id="SignalP"/>
    </source>
</evidence>
<dbReference type="InterPro" id="IPR027417">
    <property type="entry name" value="P-loop_NTPase"/>
</dbReference>
<name>A0A2P6TJ72_CHLSO</name>
<dbReference type="SUPFAM" id="SSF55271">
    <property type="entry name" value="DNA repair protein MutS, domain I"/>
    <property type="match status" value="1"/>
</dbReference>
<evidence type="ECO:0000256" key="4">
    <source>
        <dbReference type="ARBA" id="ARBA00023125"/>
    </source>
</evidence>
<dbReference type="SUPFAM" id="SSF52540">
    <property type="entry name" value="P-loop containing nucleoside triphosphate hydrolases"/>
    <property type="match status" value="1"/>
</dbReference>
<dbReference type="GO" id="GO:0030983">
    <property type="term" value="F:mismatched DNA binding"/>
    <property type="evidence" value="ECO:0007669"/>
    <property type="project" value="InterPro"/>
</dbReference>
<protein>
    <submittedName>
        <fullName evidence="8">Mitochondrial-targeted muts 1</fullName>
    </submittedName>
</protein>
<evidence type="ECO:0000259" key="7">
    <source>
        <dbReference type="PROSITE" id="PS00486"/>
    </source>
</evidence>
<keyword evidence="9" id="KW-1185">Reference proteome</keyword>
<dbReference type="STRING" id="3076.A0A2P6TJ72"/>
<feature type="chain" id="PRO_5015170425" evidence="6">
    <location>
        <begin position="20"/>
        <end position="1013"/>
    </location>
</feature>
<dbReference type="InterPro" id="IPR007695">
    <property type="entry name" value="DNA_mismatch_repair_MutS-lik_N"/>
</dbReference>
<evidence type="ECO:0000313" key="8">
    <source>
        <dbReference type="EMBL" id="PRW39283.1"/>
    </source>
</evidence>
<dbReference type="SMART" id="SM00534">
    <property type="entry name" value="MUTSac"/>
    <property type="match status" value="1"/>
</dbReference>
<dbReference type="InterPro" id="IPR053276">
    <property type="entry name" value="MtDNA_mismatch_repair_MutS"/>
</dbReference>
<keyword evidence="3" id="KW-0067">ATP-binding</keyword>
<feature type="signal peptide" evidence="6">
    <location>
        <begin position="1"/>
        <end position="19"/>
    </location>
</feature>